<reference evidence="1" key="2">
    <citation type="journal article" date="2015" name="Data Brief">
        <title>Shoot transcriptome of the giant reed, Arundo donax.</title>
        <authorList>
            <person name="Barrero R.A."/>
            <person name="Guerrero F.D."/>
            <person name="Moolhuijzen P."/>
            <person name="Goolsby J.A."/>
            <person name="Tidwell J."/>
            <person name="Bellgard S.E."/>
            <person name="Bellgard M.I."/>
        </authorList>
    </citation>
    <scope>NUCLEOTIDE SEQUENCE</scope>
    <source>
        <tissue evidence="1">Shoot tissue taken approximately 20 cm above the soil surface</tissue>
    </source>
</reference>
<accession>A0A0A9A3B4</accession>
<dbReference type="EMBL" id="GBRH01251791">
    <property type="protein sequence ID" value="JAD46104.1"/>
    <property type="molecule type" value="Transcribed_RNA"/>
</dbReference>
<sequence>MFIPSIMSIWFCNIHCI</sequence>
<organism evidence="1">
    <name type="scientific">Arundo donax</name>
    <name type="common">Giant reed</name>
    <name type="synonym">Donax arundinaceus</name>
    <dbReference type="NCBI Taxonomy" id="35708"/>
    <lineage>
        <taxon>Eukaryota</taxon>
        <taxon>Viridiplantae</taxon>
        <taxon>Streptophyta</taxon>
        <taxon>Embryophyta</taxon>
        <taxon>Tracheophyta</taxon>
        <taxon>Spermatophyta</taxon>
        <taxon>Magnoliopsida</taxon>
        <taxon>Liliopsida</taxon>
        <taxon>Poales</taxon>
        <taxon>Poaceae</taxon>
        <taxon>PACMAD clade</taxon>
        <taxon>Arundinoideae</taxon>
        <taxon>Arundineae</taxon>
        <taxon>Arundo</taxon>
    </lineage>
</organism>
<proteinExistence type="predicted"/>
<dbReference type="AlphaFoldDB" id="A0A0A9A3B4"/>
<protein>
    <submittedName>
        <fullName evidence="1">Uncharacterized protein</fullName>
    </submittedName>
</protein>
<reference evidence="1" key="1">
    <citation type="submission" date="2014-09" db="EMBL/GenBank/DDBJ databases">
        <authorList>
            <person name="Magalhaes I.L.F."/>
            <person name="Oliveira U."/>
            <person name="Santos F.R."/>
            <person name="Vidigal T.H.D.A."/>
            <person name="Brescovit A.D."/>
            <person name="Santos A.J."/>
        </authorList>
    </citation>
    <scope>NUCLEOTIDE SEQUENCE</scope>
    <source>
        <tissue evidence="1">Shoot tissue taken approximately 20 cm above the soil surface</tissue>
    </source>
</reference>
<evidence type="ECO:0000313" key="1">
    <source>
        <dbReference type="EMBL" id="JAD46104.1"/>
    </source>
</evidence>
<name>A0A0A9A3B4_ARUDO</name>